<evidence type="ECO:0000313" key="2">
    <source>
        <dbReference type="Proteomes" id="UP000007819"/>
    </source>
</evidence>
<name>A0A8R2NTZ7_ACYPI</name>
<dbReference type="Proteomes" id="UP000007819">
    <property type="component" value="Unassembled WGS sequence"/>
</dbReference>
<reference evidence="1" key="2">
    <citation type="submission" date="2022-06" db="UniProtKB">
        <authorList>
            <consortium name="EnsemblMetazoa"/>
        </authorList>
    </citation>
    <scope>IDENTIFICATION</scope>
</reference>
<dbReference type="GeneID" id="107883776"/>
<organism evidence="1 2">
    <name type="scientific">Acyrthosiphon pisum</name>
    <name type="common">Pea aphid</name>
    <dbReference type="NCBI Taxonomy" id="7029"/>
    <lineage>
        <taxon>Eukaryota</taxon>
        <taxon>Metazoa</taxon>
        <taxon>Ecdysozoa</taxon>
        <taxon>Arthropoda</taxon>
        <taxon>Hexapoda</taxon>
        <taxon>Insecta</taxon>
        <taxon>Pterygota</taxon>
        <taxon>Neoptera</taxon>
        <taxon>Paraneoptera</taxon>
        <taxon>Hemiptera</taxon>
        <taxon>Sternorrhyncha</taxon>
        <taxon>Aphidomorpha</taxon>
        <taxon>Aphidoidea</taxon>
        <taxon>Aphididae</taxon>
        <taxon>Macrosiphini</taxon>
        <taxon>Acyrthosiphon</taxon>
    </lineage>
</organism>
<sequence length="287" mass="33746">MMTTTIFQPISRRLIPSRVQTPMWEMEKSSNCRNRFYCSFATENIVFKTVVAPDIRLLSDAAMGAAADMDLHNTPYLRDLLVHYTIINVQKDSRLMDFFKNRKFQANNFLSKDPSVRVETIGMLNLYRKMQRLGLKHKYKFKFSVSHIGIDIKEYTMNGDLDLNPVHSVSNNVMDILRYPLRYGLIPKNYWLDLKMFLKTVIFKKIYFSEKTIAVEANAVDYMAFHINFNEGDIEAIVFDYWSRSTIDLIKYDERVPRNELKGLLIICSRNCAFRPKSSRNMKSIYF</sequence>
<keyword evidence="2" id="KW-1185">Reference proteome</keyword>
<dbReference type="KEGG" id="api:107883776"/>
<evidence type="ECO:0000313" key="1">
    <source>
        <dbReference type="EnsemblMetazoa" id="XP_029348157.1"/>
    </source>
</evidence>
<dbReference type="EnsemblMetazoa" id="XM_029492297.1">
    <property type="protein sequence ID" value="XP_029348157.1"/>
    <property type="gene ID" value="LOC107883776"/>
</dbReference>
<proteinExistence type="predicted"/>
<dbReference type="RefSeq" id="XP_029348157.1">
    <property type="nucleotide sequence ID" value="XM_029492297.1"/>
</dbReference>
<accession>A0A8R2NTZ7</accession>
<dbReference type="AlphaFoldDB" id="A0A8R2NTZ7"/>
<reference evidence="2" key="1">
    <citation type="submission" date="2010-06" db="EMBL/GenBank/DDBJ databases">
        <authorList>
            <person name="Jiang H."/>
            <person name="Abraham K."/>
            <person name="Ali S."/>
            <person name="Alsbrooks S.L."/>
            <person name="Anim B.N."/>
            <person name="Anosike U.S."/>
            <person name="Attaway T."/>
            <person name="Bandaranaike D.P."/>
            <person name="Battles P.K."/>
            <person name="Bell S.N."/>
            <person name="Bell A.V."/>
            <person name="Beltran B."/>
            <person name="Bickham C."/>
            <person name="Bustamante Y."/>
            <person name="Caleb T."/>
            <person name="Canada A."/>
            <person name="Cardenas V."/>
            <person name="Carter K."/>
            <person name="Chacko J."/>
            <person name="Chandrabose M.N."/>
            <person name="Chavez D."/>
            <person name="Chavez A."/>
            <person name="Chen L."/>
            <person name="Chu H.-S."/>
            <person name="Claassen K.J."/>
            <person name="Cockrell R."/>
            <person name="Collins M."/>
            <person name="Cooper J.A."/>
            <person name="Cree A."/>
            <person name="Curry S.M."/>
            <person name="Da Y."/>
            <person name="Dao M.D."/>
            <person name="Das B."/>
            <person name="Davila M.-L."/>
            <person name="Davy-Carroll L."/>
            <person name="Denson S."/>
            <person name="Dinh H."/>
            <person name="Ebong V.E."/>
            <person name="Edwards J.R."/>
            <person name="Egan A."/>
            <person name="El-Daye J."/>
            <person name="Escobedo L."/>
            <person name="Fernandez S."/>
            <person name="Fernando P.R."/>
            <person name="Flagg N."/>
            <person name="Forbes L.D."/>
            <person name="Fowler R.G."/>
            <person name="Fu Q."/>
            <person name="Gabisi R.A."/>
            <person name="Ganer J."/>
            <person name="Garbino Pronczuk A."/>
            <person name="Garcia R.M."/>
            <person name="Garner T."/>
            <person name="Garrett T.E."/>
            <person name="Gonzalez D.A."/>
            <person name="Hamid H."/>
            <person name="Hawkins E.S."/>
            <person name="Hirani K."/>
            <person name="Hogues M.E."/>
            <person name="Hollins B."/>
            <person name="Hsiao C.-H."/>
            <person name="Jabil R."/>
            <person name="James M.L."/>
            <person name="Jhangiani S.N."/>
            <person name="Johnson B."/>
            <person name="Johnson Q."/>
            <person name="Joshi V."/>
            <person name="Kalu J.B."/>
            <person name="Kam C."/>
            <person name="Kashfia A."/>
            <person name="Keebler J."/>
            <person name="Kisamo H."/>
            <person name="Kovar C.L."/>
            <person name="Lago L.A."/>
            <person name="Lai C.-Y."/>
            <person name="Laidlaw J."/>
            <person name="Lara F."/>
            <person name="Le T.-K."/>
            <person name="Lee S.L."/>
            <person name="Legall F.H."/>
            <person name="Lemon S.J."/>
            <person name="Lewis L.R."/>
            <person name="Li B."/>
            <person name="Liu Y."/>
            <person name="Liu Y.-S."/>
            <person name="Lopez J."/>
            <person name="Lozado R.J."/>
            <person name="Lu J."/>
            <person name="Madu R.C."/>
            <person name="Maheshwari M."/>
            <person name="Maheshwari R."/>
            <person name="Malloy K."/>
            <person name="Martinez E."/>
            <person name="Mathew T."/>
            <person name="Mercado I.C."/>
            <person name="Mercado C."/>
            <person name="Meyer B."/>
            <person name="Montgomery K."/>
            <person name="Morgan M.B."/>
            <person name="Munidasa M."/>
            <person name="Nazareth L.V."/>
            <person name="Nelson J."/>
            <person name="Ng B.M."/>
            <person name="Nguyen N.B."/>
            <person name="Nguyen P.Q."/>
            <person name="Nguyen T."/>
            <person name="Obregon M."/>
            <person name="Okwuonu G.O."/>
            <person name="Onwere C.G."/>
            <person name="Orozco G."/>
            <person name="Parra A."/>
            <person name="Patel S."/>
            <person name="Patil S."/>
            <person name="Perez A."/>
            <person name="Perez Y."/>
            <person name="Pham C."/>
            <person name="Primus E.L."/>
            <person name="Pu L.-L."/>
            <person name="Puazo M."/>
            <person name="Qin X."/>
            <person name="Quiroz J.B."/>
            <person name="Reese J."/>
            <person name="Richards S."/>
            <person name="Rives C.M."/>
            <person name="Robberts R."/>
            <person name="Ruiz S.J."/>
            <person name="Ruiz M.J."/>
            <person name="Santibanez J."/>
            <person name="Schneider B.W."/>
            <person name="Sisson I."/>
            <person name="Smith M."/>
            <person name="Sodergren E."/>
            <person name="Song X.-Z."/>
            <person name="Song B.B."/>
            <person name="Summersgill H."/>
            <person name="Thelus R."/>
            <person name="Thornton R.D."/>
            <person name="Trejos Z.Y."/>
            <person name="Usmani K."/>
            <person name="Vattathil S."/>
            <person name="Villasana D."/>
            <person name="Walker D.L."/>
            <person name="Wang S."/>
            <person name="Wang K."/>
            <person name="White C.S."/>
            <person name="Williams A.C."/>
            <person name="Williamson J."/>
            <person name="Wilson K."/>
            <person name="Woghiren I.O."/>
            <person name="Woodworth J.R."/>
            <person name="Worley K.C."/>
            <person name="Wright R.A."/>
            <person name="Wu W."/>
            <person name="Young L."/>
            <person name="Zhang L."/>
            <person name="Zhang J."/>
            <person name="Zhu Y."/>
            <person name="Muzny D.M."/>
            <person name="Weinstock G."/>
            <person name="Gibbs R.A."/>
        </authorList>
    </citation>
    <scope>NUCLEOTIDE SEQUENCE [LARGE SCALE GENOMIC DNA]</scope>
    <source>
        <strain evidence="2">LSR1</strain>
    </source>
</reference>
<protein>
    <submittedName>
        <fullName evidence="1">Uncharacterized protein</fullName>
    </submittedName>
</protein>